<name>A0A402ACY8_9CHLR</name>
<dbReference type="PROSITE" id="PS51883">
    <property type="entry name" value="OBG"/>
    <property type="match status" value="1"/>
</dbReference>
<sequence length="60" mass="6978">MFYDHTKIFVKAGNGGDGSIHFRREKFAPFGGPMVMKWLVEMVEEVEVSTLKLKWVKYPD</sequence>
<accession>A0A402ACY8</accession>
<comment type="caution">
    <text evidence="2">The sequence shown here is derived from an EMBL/GenBank/DDBJ whole genome shotgun (WGS) entry which is preliminary data.</text>
</comment>
<organism evidence="2 3">
    <name type="scientific">Dictyobacter kobayashii</name>
    <dbReference type="NCBI Taxonomy" id="2014872"/>
    <lineage>
        <taxon>Bacteria</taxon>
        <taxon>Bacillati</taxon>
        <taxon>Chloroflexota</taxon>
        <taxon>Ktedonobacteria</taxon>
        <taxon>Ktedonobacterales</taxon>
        <taxon>Dictyobacteraceae</taxon>
        <taxon>Dictyobacter</taxon>
    </lineage>
</organism>
<dbReference type="InterPro" id="IPR036726">
    <property type="entry name" value="GTP1_OBG_dom_sf"/>
</dbReference>
<dbReference type="Gene3D" id="2.70.210.12">
    <property type="entry name" value="GTP1/OBG domain"/>
    <property type="match status" value="1"/>
</dbReference>
<reference evidence="3" key="1">
    <citation type="submission" date="2018-12" db="EMBL/GenBank/DDBJ databases">
        <title>Tengunoibacter tsumagoiensis gen. nov., sp. nov., Dictyobacter kobayashii sp. nov., D. alpinus sp. nov., and D. joshuensis sp. nov. and description of Dictyobacteraceae fam. nov. within the order Ktedonobacterales isolated from Tengu-no-mugimeshi.</title>
        <authorList>
            <person name="Wang C.M."/>
            <person name="Zheng Y."/>
            <person name="Sakai Y."/>
            <person name="Toyoda A."/>
            <person name="Minakuchi Y."/>
            <person name="Abe K."/>
            <person name="Yokota A."/>
            <person name="Yabe S."/>
        </authorList>
    </citation>
    <scope>NUCLEOTIDE SEQUENCE [LARGE SCALE GENOMIC DNA]</scope>
    <source>
        <strain evidence="3">Uno11</strain>
    </source>
</reference>
<dbReference type="Pfam" id="PF01018">
    <property type="entry name" value="GTP1_OBG"/>
    <property type="match status" value="1"/>
</dbReference>
<dbReference type="AlphaFoldDB" id="A0A402ACY8"/>
<dbReference type="EMBL" id="BIFS01000001">
    <property type="protein sequence ID" value="GCE16954.1"/>
    <property type="molecule type" value="Genomic_DNA"/>
</dbReference>
<feature type="domain" description="Obg" evidence="1">
    <location>
        <begin position="1"/>
        <end position="60"/>
    </location>
</feature>
<dbReference type="InterPro" id="IPR006169">
    <property type="entry name" value="GTP1_OBG_dom"/>
</dbReference>
<evidence type="ECO:0000313" key="2">
    <source>
        <dbReference type="EMBL" id="GCE16954.1"/>
    </source>
</evidence>
<dbReference type="SUPFAM" id="SSF82051">
    <property type="entry name" value="Obg GTP-binding protein N-terminal domain"/>
    <property type="match status" value="1"/>
</dbReference>
<protein>
    <recommendedName>
        <fullName evidence="1">Obg domain-containing protein</fullName>
    </recommendedName>
</protein>
<evidence type="ECO:0000313" key="3">
    <source>
        <dbReference type="Proteomes" id="UP000287188"/>
    </source>
</evidence>
<evidence type="ECO:0000259" key="1">
    <source>
        <dbReference type="PROSITE" id="PS51883"/>
    </source>
</evidence>
<dbReference type="Proteomes" id="UP000287188">
    <property type="component" value="Unassembled WGS sequence"/>
</dbReference>
<proteinExistence type="predicted"/>
<keyword evidence="3" id="KW-1185">Reference proteome</keyword>
<dbReference type="GO" id="GO:0042254">
    <property type="term" value="P:ribosome biogenesis"/>
    <property type="evidence" value="ECO:0007669"/>
    <property type="project" value="UniProtKB-UniRule"/>
</dbReference>
<gene>
    <name evidence="2" type="ORF">KDK_07540</name>
</gene>